<protein>
    <submittedName>
        <fullName evidence="2">Uncharacterized protein</fullName>
    </submittedName>
</protein>
<organism evidence="2">
    <name type="scientific">Siphoviridae sp. ct4T77</name>
    <dbReference type="NCBI Taxonomy" id="2823563"/>
    <lineage>
        <taxon>Viruses</taxon>
        <taxon>Duplodnaviria</taxon>
        <taxon>Heunggongvirae</taxon>
        <taxon>Uroviricota</taxon>
        <taxon>Caudoviricetes</taxon>
    </lineage>
</organism>
<feature type="region of interest" description="Disordered" evidence="1">
    <location>
        <begin position="73"/>
        <end position="97"/>
    </location>
</feature>
<accession>A0A8S5L9E8</accession>
<dbReference type="EMBL" id="BK014659">
    <property type="protein sequence ID" value="DAD66402.1"/>
    <property type="molecule type" value="Genomic_DNA"/>
</dbReference>
<evidence type="ECO:0000313" key="2">
    <source>
        <dbReference type="EMBL" id="DAD66402.1"/>
    </source>
</evidence>
<evidence type="ECO:0000256" key="1">
    <source>
        <dbReference type="SAM" id="MobiDB-lite"/>
    </source>
</evidence>
<sequence>MSHKAPLPIRGCSSSRPYEVGSFGGVSRSALSVASSPAPCVVHYATEHLPAFRPSGGLSEHLAFRPAPPLRTPCGGLATTATSRGLISTPERSFHHR</sequence>
<name>A0A8S5L9E8_9CAUD</name>
<reference evidence="2" key="1">
    <citation type="journal article" date="2021" name="Proc. Natl. Acad. Sci. U.S.A.">
        <title>A Catalog of Tens of Thousands of Viruses from Human Metagenomes Reveals Hidden Associations with Chronic Diseases.</title>
        <authorList>
            <person name="Tisza M.J."/>
            <person name="Buck C.B."/>
        </authorList>
    </citation>
    <scope>NUCLEOTIDE SEQUENCE</scope>
    <source>
        <strain evidence="2">Ct4T77</strain>
    </source>
</reference>
<proteinExistence type="predicted"/>